<sequence>MLMELPRELVERCQSSLRDHQLEGFLTGAGNEKADVMFIGEAPGEQEAKKSQPFIGRSGKILDTYLEVLGLDRRNVYMTSVVRSRPYRWGERRPKGEPVMRKINRKPTEKEIFAHAPLLDYQINVIQPRMIVCLGGVALKRLLGKKAKISAMHGVPIHDSWVQQCAKDAYHWSVETYTLMALYHPAAVFYNPSLRTVIDNDLQILKEFIRKDHT</sequence>
<comment type="caution">
    <text evidence="13">The sequence shown here is derived from an EMBL/GenBank/DDBJ whole genome shotgun (WGS) entry which is preliminary data.</text>
</comment>
<dbReference type="InterPro" id="IPR005273">
    <property type="entry name" value="Ura-DNA_glyco_family4"/>
</dbReference>
<dbReference type="PANTHER" id="PTHR33693:SF1">
    <property type="entry name" value="TYPE-4 URACIL-DNA GLYCOSYLASE"/>
    <property type="match status" value="1"/>
</dbReference>
<dbReference type="InterPro" id="IPR051536">
    <property type="entry name" value="UDG_Type-4/5"/>
</dbReference>
<dbReference type="InterPro" id="IPR036895">
    <property type="entry name" value="Uracil-DNA_glycosylase-like_sf"/>
</dbReference>
<reference evidence="13 14" key="1">
    <citation type="submission" date="2020-08" db="EMBL/GenBank/DDBJ databases">
        <title>Genomic Encyclopedia of Type Strains, Phase IV (KMG-IV): sequencing the most valuable type-strain genomes for metagenomic binning, comparative biology and taxonomic classification.</title>
        <authorList>
            <person name="Goeker M."/>
        </authorList>
    </citation>
    <scope>NUCLEOTIDE SEQUENCE [LARGE SCALE GENOMIC DNA]</scope>
    <source>
        <strain evidence="13 14">DSM 21769</strain>
    </source>
</reference>
<keyword evidence="9" id="KW-0408">Iron</keyword>
<keyword evidence="8" id="KW-0378">Hydrolase</keyword>
<evidence type="ECO:0000256" key="8">
    <source>
        <dbReference type="ARBA" id="ARBA00022801"/>
    </source>
</evidence>
<dbReference type="SMART" id="SM00987">
    <property type="entry name" value="UreE_C"/>
    <property type="match status" value="1"/>
</dbReference>
<feature type="domain" description="Uracil-DNA glycosylase-like" evidence="12">
    <location>
        <begin position="27"/>
        <end position="203"/>
    </location>
</feature>
<dbReference type="PANTHER" id="PTHR33693">
    <property type="entry name" value="TYPE-5 URACIL-DNA GLYCOSYLASE"/>
    <property type="match status" value="1"/>
</dbReference>
<dbReference type="GO" id="GO:0016779">
    <property type="term" value="F:nucleotidyltransferase activity"/>
    <property type="evidence" value="ECO:0007669"/>
    <property type="project" value="UniProtKB-KW"/>
</dbReference>
<comment type="similarity">
    <text evidence="2">Belongs to the uracil-DNA glycosylase (UDG) superfamily. Type 4 (UDGa) family.</text>
</comment>
<dbReference type="SMART" id="SM00986">
    <property type="entry name" value="UDG"/>
    <property type="match status" value="1"/>
</dbReference>
<keyword evidence="10" id="KW-0411">Iron-sulfur</keyword>
<dbReference type="SUPFAM" id="SSF52141">
    <property type="entry name" value="Uracil-DNA glycosylase-like"/>
    <property type="match status" value="1"/>
</dbReference>
<keyword evidence="11" id="KW-0234">DNA repair</keyword>
<dbReference type="EMBL" id="JACHHJ010000003">
    <property type="protein sequence ID" value="MBB6450450.1"/>
    <property type="molecule type" value="Genomic_DNA"/>
</dbReference>
<accession>A0A841PNV5</accession>
<keyword evidence="6" id="KW-0479">Metal-binding</keyword>
<keyword evidence="7" id="KW-0227">DNA damage</keyword>
<dbReference type="RefSeq" id="WP_184404506.1">
    <property type="nucleotide sequence ID" value="NZ_JACHHJ010000003.1"/>
</dbReference>
<keyword evidence="13" id="KW-0808">Transferase</keyword>
<dbReference type="NCBIfam" id="TIGR00758">
    <property type="entry name" value="UDG_fam4"/>
    <property type="match status" value="1"/>
</dbReference>
<evidence type="ECO:0000256" key="1">
    <source>
        <dbReference type="ARBA" id="ARBA00001400"/>
    </source>
</evidence>
<evidence type="ECO:0000259" key="12">
    <source>
        <dbReference type="SMART" id="SM00986"/>
    </source>
</evidence>
<dbReference type="GO" id="GO:0004844">
    <property type="term" value="F:uracil DNA N-glycosylase activity"/>
    <property type="evidence" value="ECO:0007669"/>
    <property type="project" value="UniProtKB-EC"/>
</dbReference>
<dbReference type="GO" id="GO:0006281">
    <property type="term" value="P:DNA repair"/>
    <property type="evidence" value="ECO:0007669"/>
    <property type="project" value="UniProtKB-KW"/>
</dbReference>
<evidence type="ECO:0000313" key="13">
    <source>
        <dbReference type="EMBL" id="MBB6450450.1"/>
    </source>
</evidence>
<comment type="catalytic activity">
    <reaction evidence="1">
        <text>Hydrolyzes single-stranded DNA or mismatched double-stranded DNA and polynucleotides, releasing free uracil.</text>
        <dbReference type="EC" id="3.2.2.27"/>
    </reaction>
</comment>
<dbReference type="CDD" id="cd10030">
    <property type="entry name" value="UDG-F4_TTUDGA_SPO1dp_like"/>
    <property type="match status" value="1"/>
</dbReference>
<evidence type="ECO:0000256" key="5">
    <source>
        <dbReference type="ARBA" id="ARBA00022485"/>
    </source>
</evidence>
<evidence type="ECO:0000256" key="4">
    <source>
        <dbReference type="ARBA" id="ARBA00019403"/>
    </source>
</evidence>
<dbReference type="EC" id="3.2.2.27" evidence="3"/>
<dbReference type="InterPro" id="IPR005122">
    <property type="entry name" value="Uracil-DNA_glycosylase-like"/>
</dbReference>
<keyword evidence="13" id="KW-0548">Nucleotidyltransferase</keyword>
<dbReference type="Gene3D" id="3.40.470.10">
    <property type="entry name" value="Uracil-DNA glycosylase-like domain"/>
    <property type="match status" value="1"/>
</dbReference>
<proteinExistence type="inferred from homology"/>
<evidence type="ECO:0000256" key="6">
    <source>
        <dbReference type="ARBA" id="ARBA00022723"/>
    </source>
</evidence>
<protein>
    <recommendedName>
        <fullName evidence="4">Type-4 uracil-DNA glycosylase</fullName>
        <ecNumber evidence="3">3.2.2.27</ecNumber>
    </recommendedName>
</protein>
<keyword evidence="14" id="KW-1185">Reference proteome</keyword>
<dbReference type="AlphaFoldDB" id="A0A841PNV5"/>
<dbReference type="GO" id="GO:0051539">
    <property type="term" value="F:4 iron, 4 sulfur cluster binding"/>
    <property type="evidence" value="ECO:0007669"/>
    <property type="project" value="UniProtKB-KW"/>
</dbReference>
<evidence type="ECO:0000256" key="9">
    <source>
        <dbReference type="ARBA" id="ARBA00023004"/>
    </source>
</evidence>
<dbReference type="Proteomes" id="UP000568839">
    <property type="component" value="Unassembled WGS sequence"/>
</dbReference>
<evidence type="ECO:0000256" key="2">
    <source>
        <dbReference type="ARBA" id="ARBA00006521"/>
    </source>
</evidence>
<evidence type="ECO:0000256" key="10">
    <source>
        <dbReference type="ARBA" id="ARBA00023014"/>
    </source>
</evidence>
<evidence type="ECO:0000256" key="3">
    <source>
        <dbReference type="ARBA" id="ARBA00012030"/>
    </source>
</evidence>
<gene>
    <name evidence="13" type="ORF">HNR44_002433</name>
</gene>
<dbReference type="GO" id="GO:0046872">
    <property type="term" value="F:metal ion binding"/>
    <property type="evidence" value="ECO:0007669"/>
    <property type="project" value="UniProtKB-KW"/>
</dbReference>
<dbReference type="Pfam" id="PF03167">
    <property type="entry name" value="UDG"/>
    <property type="match status" value="1"/>
</dbReference>
<evidence type="ECO:0000313" key="14">
    <source>
        <dbReference type="Proteomes" id="UP000568839"/>
    </source>
</evidence>
<evidence type="ECO:0000256" key="11">
    <source>
        <dbReference type="ARBA" id="ARBA00023204"/>
    </source>
</evidence>
<name>A0A841PNV5_9BACL</name>
<keyword evidence="5" id="KW-0004">4Fe-4S</keyword>
<evidence type="ECO:0000256" key="7">
    <source>
        <dbReference type="ARBA" id="ARBA00022763"/>
    </source>
</evidence>
<organism evidence="13 14">
    <name type="scientific">Geomicrobium halophilum</name>
    <dbReference type="NCBI Taxonomy" id="549000"/>
    <lineage>
        <taxon>Bacteria</taxon>
        <taxon>Bacillati</taxon>
        <taxon>Bacillota</taxon>
        <taxon>Bacilli</taxon>
        <taxon>Bacillales</taxon>
        <taxon>Geomicrobium</taxon>
    </lineage>
</organism>